<organism evidence="1 2">
    <name type="scientific">Aestuariivirga litoralis</name>
    <dbReference type="NCBI Taxonomy" id="2650924"/>
    <lineage>
        <taxon>Bacteria</taxon>
        <taxon>Pseudomonadati</taxon>
        <taxon>Pseudomonadota</taxon>
        <taxon>Alphaproteobacteria</taxon>
        <taxon>Hyphomicrobiales</taxon>
        <taxon>Aestuariivirgaceae</taxon>
        <taxon>Aestuariivirga</taxon>
    </lineage>
</organism>
<dbReference type="AlphaFoldDB" id="A0A2W2BHT0"/>
<gene>
    <name evidence="1" type="ORF">DK847_17690</name>
</gene>
<dbReference type="NCBIfam" id="NF047703">
    <property type="entry name" value="slr1658_superfam"/>
    <property type="match status" value="1"/>
</dbReference>
<dbReference type="EMBL" id="QKVK01000009">
    <property type="protein sequence ID" value="PZF75719.1"/>
    <property type="molecule type" value="Genomic_DNA"/>
</dbReference>
<dbReference type="InterPro" id="IPR058084">
    <property type="entry name" value="Slr1658-like"/>
</dbReference>
<comment type="caution">
    <text evidence="1">The sequence shown here is derived from an EMBL/GenBank/DDBJ whole genome shotgun (WGS) entry which is preliminary data.</text>
</comment>
<evidence type="ECO:0000313" key="1">
    <source>
        <dbReference type="EMBL" id="PZF75719.1"/>
    </source>
</evidence>
<dbReference type="Proteomes" id="UP000248795">
    <property type="component" value="Unassembled WGS sequence"/>
</dbReference>
<dbReference type="SUPFAM" id="SSF55874">
    <property type="entry name" value="ATPase domain of HSP90 chaperone/DNA topoisomerase II/histidine kinase"/>
    <property type="match status" value="1"/>
</dbReference>
<name>A0A2W2BHT0_9HYPH</name>
<evidence type="ECO:0000313" key="2">
    <source>
        <dbReference type="Proteomes" id="UP000248795"/>
    </source>
</evidence>
<protein>
    <submittedName>
        <fullName evidence="1">ATP-binding protein</fullName>
    </submittedName>
</protein>
<accession>A0A2W2BHT0</accession>
<keyword evidence="1" id="KW-0067">ATP-binding</keyword>
<dbReference type="InterPro" id="IPR036890">
    <property type="entry name" value="HATPase_C_sf"/>
</dbReference>
<proteinExistence type="predicted"/>
<dbReference type="Gene3D" id="3.30.565.10">
    <property type="entry name" value="Histidine kinase-like ATPase, C-terminal domain"/>
    <property type="match status" value="1"/>
</dbReference>
<keyword evidence="2" id="KW-1185">Reference proteome</keyword>
<dbReference type="GO" id="GO:0005524">
    <property type="term" value="F:ATP binding"/>
    <property type="evidence" value="ECO:0007669"/>
    <property type="project" value="UniProtKB-KW"/>
</dbReference>
<reference evidence="2" key="1">
    <citation type="submission" date="2018-06" db="EMBL/GenBank/DDBJ databases">
        <title>Aestuariibacter litoralis strain KCTC 52945T.</title>
        <authorList>
            <person name="Li X."/>
            <person name="Salam N."/>
            <person name="Li J.-L."/>
            <person name="Chen Y.-M."/>
            <person name="Yang Z.-W."/>
            <person name="Zhang L.-Y."/>
            <person name="Han M.-X."/>
            <person name="Xiao M."/>
            <person name="Li W.-J."/>
        </authorList>
    </citation>
    <scope>NUCLEOTIDE SEQUENCE [LARGE SCALE GENOMIC DNA]</scope>
    <source>
        <strain evidence="2">KCTC 52945</strain>
    </source>
</reference>
<keyword evidence="1" id="KW-0547">Nucleotide-binding</keyword>
<sequence>MRLVISDGPLGVSWQHASETCEFLGDAFALHHAKSGADYNEARHAIVYLVNELLENAIKFRVPGAIRVDCSLASGNFELTVSNDTAEDVALRFQSLIEEITSRDPGELLIERIEANAADETSSASGLGLLTLMNDYGARLGWDFRTSTSGAAVTLSTHAALTLN</sequence>